<organism evidence="4 5">
    <name type="scientific">Fodinisporobacter ferrooxydans</name>
    <dbReference type="NCBI Taxonomy" id="2901836"/>
    <lineage>
        <taxon>Bacteria</taxon>
        <taxon>Bacillati</taxon>
        <taxon>Bacillota</taxon>
        <taxon>Bacilli</taxon>
        <taxon>Bacillales</taxon>
        <taxon>Alicyclobacillaceae</taxon>
        <taxon>Fodinisporobacter</taxon>
    </lineage>
</organism>
<sequence length="422" mass="45915">MKKLMKTLAVFSAVGSLLVTGCGGSGASSNANGGNGKEVTLTFLHWRGEDVPTFKKIISEFHKKYPNINVQMQVLPSNQYIAQAQANLTGNHGADIFTSFPGSEFSAINKAGLYEDLSSQPFLSNFNSDLIKSGQKDGKQFAIPYQVVFNMPVYNKDLFKKLNIEPPTDWNGFLKACQTLKDHGYTPIVFAGKVSAGQFYNDIVMNNVTDPNVFTGLLTGKSKLTDPDFLKSFEQMGELAQKGYFQTGALGTSQDAATAIFAEGKAGMLALGSYQITPVNKDNNNGFKMGLLAPITTASATDAKYQGVDTTTFMLGVNAKSPHKKEAEEFLQFLSQPDIAAQYANETSQMVTVKDVKYTVPALQEMEPLLKKPLRFQPMYTLTNQQVVDDVTNVVEDVISGKDPKVAAKKGQDAINQALSLK</sequence>
<dbReference type="EMBL" id="CP089291">
    <property type="protein sequence ID" value="UOF89084.1"/>
    <property type="molecule type" value="Genomic_DNA"/>
</dbReference>
<feature type="chain" id="PRO_5046879349" evidence="3">
    <location>
        <begin position="28"/>
        <end position="422"/>
    </location>
</feature>
<evidence type="ECO:0000256" key="2">
    <source>
        <dbReference type="ARBA" id="ARBA00022448"/>
    </source>
</evidence>
<comment type="similarity">
    <text evidence="1">Belongs to the bacterial solute-binding protein 1 family.</text>
</comment>
<gene>
    <name evidence="4" type="ORF">LSG31_14245</name>
</gene>
<evidence type="ECO:0000256" key="3">
    <source>
        <dbReference type="SAM" id="SignalP"/>
    </source>
</evidence>
<proteinExistence type="inferred from homology"/>
<dbReference type="Pfam" id="PF01547">
    <property type="entry name" value="SBP_bac_1"/>
    <property type="match status" value="1"/>
</dbReference>
<feature type="signal peptide" evidence="3">
    <location>
        <begin position="1"/>
        <end position="27"/>
    </location>
</feature>
<keyword evidence="3" id="KW-0732">Signal</keyword>
<dbReference type="PANTHER" id="PTHR43649:SF29">
    <property type="entry name" value="OSMOPROTECTIVE COMPOUNDS-BINDING PROTEIN GGTB"/>
    <property type="match status" value="1"/>
</dbReference>
<keyword evidence="2" id="KW-0813">Transport</keyword>
<evidence type="ECO:0000313" key="4">
    <source>
        <dbReference type="EMBL" id="UOF89084.1"/>
    </source>
</evidence>
<dbReference type="PANTHER" id="PTHR43649">
    <property type="entry name" value="ARABINOSE-BINDING PROTEIN-RELATED"/>
    <property type="match status" value="1"/>
</dbReference>
<evidence type="ECO:0000313" key="5">
    <source>
        <dbReference type="Proteomes" id="UP000830167"/>
    </source>
</evidence>
<dbReference type="RefSeq" id="WP_347435766.1">
    <property type="nucleotide sequence ID" value="NZ_CP089291.1"/>
</dbReference>
<dbReference type="Proteomes" id="UP000830167">
    <property type="component" value="Chromosome"/>
</dbReference>
<accession>A0ABY4CFM6</accession>
<reference evidence="4" key="1">
    <citation type="submission" date="2021-12" db="EMBL/GenBank/DDBJ databases">
        <title>Alicyclobacillaceae gen. nov., sp. nov., isolated from chalcocite enrichment system.</title>
        <authorList>
            <person name="Jiang Z."/>
        </authorList>
    </citation>
    <scope>NUCLEOTIDE SEQUENCE</scope>
    <source>
        <strain evidence="4">MYW30-H2</strain>
    </source>
</reference>
<keyword evidence="5" id="KW-1185">Reference proteome</keyword>
<dbReference type="PROSITE" id="PS51257">
    <property type="entry name" value="PROKAR_LIPOPROTEIN"/>
    <property type="match status" value="1"/>
</dbReference>
<evidence type="ECO:0000256" key="1">
    <source>
        <dbReference type="ARBA" id="ARBA00008520"/>
    </source>
</evidence>
<dbReference type="InterPro" id="IPR050490">
    <property type="entry name" value="Bact_solute-bd_prot1"/>
</dbReference>
<dbReference type="Gene3D" id="3.40.190.10">
    <property type="entry name" value="Periplasmic binding protein-like II"/>
    <property type="match status" value="2"/>
</dbReference>
<protein>
    <submittedName>
        <fullName evidence="4">ABC transporter substrate-binding protein</fullName>
    </submittedName>
</protein>
<dbReference type="SUPFAM" id="SSF53850">
    <property type="entry name" value="Periplasmic binding protein-like II"/>
    <property type="match status" value="1"/>
</dbReference>
<dbReference type="InterPro" id="IPR006059">
    <property type="entry name" value="SBP"/>
</dbReference>
<name>A0ABY4CFM6_9BACL</name>